<evidence type="ECO:0000313" key="2">
    <source>
        <dbReference type="Proteomes" id="UP001623348"/>
    </source>
</evidence>
<organism evidence="1 2">
    <name type="scientific">Grus japonensis</name>
    <name type="common">Japanese crane</name>
    <name type="synonym">Red-crowned crane</name>
    <dbReference type="NCBI Taxonomy" id="30415"/>
    <lineage>
        <taxon>Eukaryota</taxon>
        <taxon>Metazoa</taxon>
        <taxon>Chordata</taxon>
        <taxon>Craniata</taxon>
        <taxon>Vertebrata</taxon>
        <taxon>Euteleostomi</taxon>
        <taxon>Archelosauria</taxon>
        <taxon>Archosauria</taxon>
        <taxon>Dinosauria</taxon>
        <taxon>Saurischia</taxon>
        <taxon>Theropoda</taxon>
        <taxon>Coelurosauria</taxon>
        <taxon>Aves</taxon>
        <taxon>Neognathae</taxon>
        <taxon>Neoaves</taxon>
        <taxon>Gruiformes</taxon>
        <taxon>Gruidae</taxon>
        <taxon>Grus</taxon>
    </lineage>
</organism>
<keyword evidence="2" id="KW-1185">Reference proteome</keyword>
<sequence>MLQHLNVLLVLRGPKLNTILEVRPHQCRVQGDNHVPSPAGHTIPDTSQDAVGFLGHLGTLLAHVQPAVNQHPQVPFRQAAFQLLFPKPVVLPGVVVTQVQDLALGLVEPHTIGLHPSIQPAQIPLQSLPTLKQIDTPTQSGVICKLTEGALNPLIQIIDKDIKWDWPQY</sequence>
<protein>
    <submittedName>
        <fullName evidence="1">Uncharacterized protein</fullName>
    </submittedName>
</protein>
<gene>
    <name evidence="1" type="ORF">GRJ2_000924700</name>
</gene>
<comment type="caution">
    <text evidence="1">The sequence shown here is derived from an EMBL/GenBank/DDBJ whole genome shotgun (WGS) entry which is preliminary data.</text>
</comment>
<dbReference type="EMBL" id="BAAFJT010000002">
    <property type="protein sequence ID" value="GAB0184594.1"/>
    <property type="molecule type" value="Genomic_DNA"/>
</dbReference>
<reference evidence="1 2" key="1">
    <citation type="submission" date="2024-06" db="EMBL/GenBank/DDBJ databases">
        <title>The draft genome of Grus japonensis, version 3.</title>
        <authorList>
            <person name="Nabeshima K."/>
            <person name="Suzuki S."/>
            <person name="Onuma M."/>
        </authorList>
    </citation>
    <scope>NUCLEOTIDE SEQUENCE [LARGE SCALE GENOMIC DNA]</scope>
    <source>
        <strain evidence="1 2">451A</strain>
    </source>
</reference>
<name>A0ABC9WGJ6_GRUJA</name>
<dbReference type="AlphaFoldDB" id="A0ABC9WGJ6"/>
<dbReference type="Proteomes" id="UP001623348">
    <property type="component" value="Unassembled WGS sequence"/>
</dbReference>
<accession>A0ABC9WGJ6</accession>
<proteinExistence type="predicted"/>
<evidence type="ECO:0000313" key="1">
    <source>
        <dbReference type="EMBL" id="GAB0184594.1"/>
    </source>
</evidence>